<dbReference type="EMBL" id="KL662126">
    <property type="protein sequence ID" value="KFM26099.1"/>
    <property type="molecule type" value="Genomic_DNA"/>
</dbReference>
<evidence type="ECO:0000256" key="2">
    <source>
        <dbReference type="ARBA" id="ARBA00022723"/>
    </source>
</evidence>
<evidence type="ECO:0000313" key="5">
    <source>
        <dbReference type="EMBL" id="KFM26099.1"/>
    </source>
</evidence>
<keyword evidence="6" id="KW-1185">Reference proteome</keyword>
<reference evidence="5 6" key="1">
    <citation type="journal article" date="2014" name="BMC Genomics">
        <title>Oil accumulation mechanisms of the oleaginous microalga Chlorella protothecoides revealed through its genome, transcriptomes, and proteomes.</title>
        <authorList>
            <person name="Gao C."/>
            <person name="Wang Y."/>
            <person name="Shen Y."/>
            <person name="Yan D."/>
            <person name="He X."/>
            <person name="Dai J."/>
            <person name="Wu Q."/>
        </authorList>
    </citation>
    <scope>NUCLEOTIDE SEQUENCE [LARGE SCALE GENOMIC DNA]</scope>
    <source>
        <strain evidence="5 6">0710</strain>
    </source>
</reference>
<dbReference type="RefSeq" id="XP_011398995.1">
    <property type="nucleotide sequence ID" value="XM_011400693.1"/>
</dbReference>
<accession>A0A087SK45</accession>
<dbReference type="HAMAP" id="MF_00060">
    <property type="entry name" value="SurE"/>
    <property type="match status" value="1"/>
</dbReference>
<evidence type="ECO:0000256" key="3">
    <source>
        <dbReference type="ARBA" id="ARBA00022801"/>
    </source>
</evidence>
<dbReference type="SUPFAM" id="SSF64167">
    <property type="entry name" value="SurE-like"/>
    <property type="match status" value="1"/>
</dbReference>
<dbReference type="OrthoDB" id="202825at2759"/>
<dbReference type="AlphaFoldDB" id="A0A087SK45"/>
<organism evidence="5 6">
    <name type="scientific">Auxenochlorella protothecoides</name>
    <name type="common">Green microalga</name>
    <name type="synonym">Chlorella protothecoides</name>
    <dbReference type="NCBI Taxonomy" id="3075"/>
    <lineage>
        <taxon>Eukaryota</taxon>
        <taxon>Viridiplantae</taxon>
        <taxon>Chlorophyta</taxon>
        <taxon>core chlorophytes</taxon>
        <taxon>Trebouxiophyceae</taxon>
        <taxon>Chlorellales</taxon>
        <taxon>Chlorellaceae</taxon>
        <taxon>Auxenochlorella</taxon>
    </lineage>
</organism>
<dbReference type="InterPro" id="IPR030048">
    <property type="entry name" value="SurE"/>
</dbReference>
<evidence type="ECO:0000256" key="1">
    <source>
        <dbReference type="ARBA" id="ARBA00011062"/>
    </source>
</evidence>
<dbReference type="NCBIfam" id="TIGR00087">
    <property type="entry name" value="surE"/>
    <property type="match status" value="1"/>
</dbReference>
<gene>
    <name evidence="5" type="ORF">F751_6250</name>
</gene>
<dbReference type="PANTHER" id="PTHR30457">
    <property type="entry name" value="5'-NUCLEOTIDASE SURE"/>
    <property type="match status" value="1"/>
</dbReference>
<dbReference type="InterPro" id="IPR036523">
    <property type="entry name" value="SurE-like_sf"/>
</dbReference>
<name>A0A087SK45_AUXPR</name>
<dbReference type="Gene3D" id="3.40.1210.10">
    <property type="entry name" value="Survival protein SurE-like phosphatase/nucleotidase"/>
    <property type="match status" value="1"/>
</dbReference>
<dbReference type="GO" id="GO:0008252">
    <property type="term" value="F:nucleotidase activity"/>
    <property type="evidence" value="ECO:0007669"/>
    <property type="project" value="InterPro"/>
</dbReference>
<dbReference type="KEGG" id="apro:F751_6250"/>
<proteinExistence type="inferred from homology"/>
<dbReference type="GO" id="GO:0046872">
    <property type="term" value="F:metal ion binding"/>
    <property type="evidence" value="ECO:0007669"/>
    <property type="project" value="UniProtKB-KW"/>
</dbReference>
<dbReference type="InterPro" id="IPR002828">
    <property type="entry name" value="SurE-like_Pase/nucleotidase"/>
</dbReference>
<comment type="similarity">
    <text evidence="1">Belongs to the SurE nucleotidase family.</text>
</comment>
<dbReference type="Proteomes" id="UP000028924">
    <property type="component" value="Unassembled WGS sequence"/>
</dbReference>
<dbReference type="eggNOG" id="ENOG502QUQI">
    <property type="taxonomic scope" value="Eukaryota"/>
</dbReference>
<dbReference type="PANTHER" id="PTHR30457:SF0">
    <property type="entry name" value="PHOSPHATASE, PUTATIVE (AFU_ORTHOLOGUE AFUA_4G01070)-RELATED"/>
    <property type="match status" value="1"/>
</dbReference>
<evidence type="ECO:0000259" key="4">
    <source>
        <dbReference type="Pfam" id="PF01975"/>
    </source>
</evidence>
<feature type="domain" description="Survival protein SurE-like phosphatase/nucleotidase" evidence="4">
    <location>
        <begin position="8"/>
        <end position="201"/>
    </location>
</feature>
<evidence type="ECO:0000313" key="6">
    <source>
        <dbReference type="Proteomes" id="UP000028924"/>
    </source>
</evidence>
<dbReference type="STRING" id="3075.A0A087SK45"/>
<keyword evidence="2" id="KW-0479">Metal-binding</keyword>
<dbReference type="GeneID" id="23617641"/>
<protein>
    <submittedName>
        <fullName evidence="5">5'-nucleotidase SurE</fullName>
    </submittedName>
</protein>
<keyword evidence="3" id="KW-0378">Hydrolase</keyword>
<sequence>MAPLRPHILISNDDGVTAPGLVSLATLLHQENFCDFSVCGPSGERSAQSHSINIHHPLHAFPISVPGAEEAWAVSGTPADSVMLALYGPLLKNNKFDLVVSGINRGDNCGLHIIYSGTVGAAREAACKGVPSIALSLDNHSARSIEGFAQAARHGVVLIKAVLGLLPGSASLLEPLSGHLLNINVPEGEARGYCLAHQGRQCLLPLFTEAGPREDVDLAEALAVAGPGVVLRAFNNVGGDFRRDEEEGTDSWAVSRRWISVTPLGLLSDLPGSAAAAAARCDPRLLGELRAALTGAARAAGVECLVPDGRALM</sequence>
<dbReference type="Pfam" id="PF01975">
    <property type="entry name" value="SurE"/>
    <property type="match status" value="1"/>
</dbReference>